<organism evidence="1 2">
    <name type="scientific">Methylomonas denitrificans</name>
    <dbReference type="NCBI Taxonomy" id="1538553"/>
    <lineage>
        <taxon>Bacteria</taxon>
        <taxon>Pseudomonadati</taxon>
        <taxon>Pseudomonadota</taxon>
        <taxon>Gammaproteobacteria</taxon>
        <taxon>Methylococcales</taxon>
        <taxon>Methylococcaceae</taxon>
        <taxon>Methylomonas</taxon>
    </lineage>
</organism>
<reference evidence="1 2" key="1">
    <citation type="journal article" date="2015" name="Environ. Microbiol.">
        <title>Methane oxidation coupled to nitrate reduction under hypoxia by the Gammaproteobacterium Methylomonas denitrificans, sp. nov. type strain FJG1.</title>
        <authorList>
            <person name="Kits K.D."/>
            <person name="Klotz M.G."/>
            <person name="Stein L.Y."/>
        </authorList>
    </citation>
    <scope>NUCLEOTIDE SEQUENCE [LARGE SCALE GENOMIC DNA]</scope>
    <source>
        <strain evidence="1 2">FJG1</strain>
    </source>
</reference>
<name>A0A140E7H3_9GAMM</name>
<gene>
    <name evidence="1" type="ORF">JT25_023150</name>
</gene>
<evidence type="ECO:0000313" key="2">
    <source>
        <dbReference type="Proteomes" id="UP000030512"/>
    </source>
</evidence>
<dbReference type="KEGG" id="mdn:JT25_023150"/>
<evidence type="ECO:0000313" key="1">
    <source>
        <dbReference type="EMBL" id="AMK79347.1"/>
    </source>
</evidence>
<dbReference type="Proteomes" id="UP000030512">
    <property type="component" value="Chromosome"/>
</dbReference>
<dbReference type="EMBL" id="CP014476">
    <property type="protein sequence ID" value="AMK79347.1"/>
    <property type="molecule type" value="Genomic_DNA"/>
</dbReference>
<dbReference type="AlphaFoldDB" id="A0A140E7H3"/>
<keyword evidence="2" id="KW-1185">Reference proteome</keyword>
<dbReference type="RefSeq" id="WP_036275366.1">
    <property type="nucleotide sequence ID" value="NZ_CP014476.1"/>
</dbReference>
<proteinExistence type="predicted"/>
<sequence length="81" mass="9138">MNEKPCTHEYLAATEFGKALFCRECGVVHLHIQNLSLRLGVADFLGLADTLTEASNKARAVEKDKTKRRGFTVVKQNYRLN</sequence>
<protein>
    <submittedName>
        <fullName evidence="1">Uncharacterized protein</fullName>
    </submittedName>
</protein>
<dbReference type="OrthoDB" id="5571770at2"/>
<accession>A0A140E7H3</accession>
<dbReference type="STRING" id="1538553.JT25_023150"/>